<gene>
    <name evidence="2" type="ORF">FLACOL7796_01353</name>
</gene>
<comment type="caution">
    <text evidence="2">The sequence shown here is derived from an EMBL/GenBank/DDBJ whole genome shotgun (WGS) entry which is preliminary data.</text>
</comment>
<keyword evidence="3" id="KW-1185">Reference proteome</keyword>
<dbReference type="EMBL" id="CADCST010000071">
    <property type="protein sequence ID" value="CAA9196865.1"/>
    <property type="molecule type" value="Genomic_DNA"/>
</dbReference>
<evidence type="ECO:0000256" key="1">
    <source>
        <dbReference type="SAM" id="MobiDB-lite"/>
    </source>
</evidence>
<dbReference type="Proteomes" id="UP000474567">
    <property type="component" value="Unassembled WGS sequence"/>
</dbReference>
<accession>A0ABN7EH22</accession>
<feature type="region of interest" description="Disordered" evidence="1">
    <location>
        <begin position="1"/>
        <end position="45"/>
    </location>
</feature>
<name>A0ABN7EH22_9FLAO</name>
<evidence type="ECO:0000313" key="3">
    <source>
        <dbReference type="Proteomes" id="UP000474567"/>
    </source>
</evidence>
<dbReference type="RefSeq" id="WP_173965288.1">
    <property type="nucleotide sequence ID" value="NZ_CADCST010000071.1"/>
</dbReference>
<feature type="compositionally biased region" description="Basic and acidic residues" evidence="1">
    <location>
        <begin position="7"/>
        <end position="22"/>
    </location>
</feature>
<evidence type="ECO:0008006" key="4">
    <source>
        <dbReference type="Google" id="ProtNLM"/>
    </source>
</evidence>
<evidence type="ECO:0000313" key="2">
    <source>
        <dbReference type="EMBL" id="CAA9196865.1"/>
    </source>
</evidence>
<protein>
    <recommendedName>
        <fullName evidence="4">Bacteriocin-type signal sequence</fullName>
    </recommendedName>
</protein>
<proteinExistence type="predicted"/>
<organism evidence="2 3">
    <name type="scientific">Flavobacterium collinsii</name>
    <dbReference type="NCBI Taxonomy" id="1114861"/>
    <lineage>
        <taxon>Bacteria</taxon>
        <taxon>Pseudomonadati</taxon>
        <taxon>Bacteroidota</taxon>
        <taxon>Flavobacteriia</taxon>
        <taxon>Flavobacteriales</taxon>
        <taxon>Flavobacteriaceae</taxon>
        <taxon>Flavobacterium</taxon>
    </lineage>
</organism>
<reference evidence="2 3" key="1">
    <citation type="submission" date="2020-02" db="EMBL/GenBank/DDBJ databases">
        <authorList>
            <person name="Criscuolo A."/>
        </authorList>
    </citation>
    <scope>NUCLEOTIDE SEQUENCE [LARGE SCALE GENOMIC DNA]</scope>
    <source>
        <strain evidence="2">CECT7796</strain>
    </source>
</reference>
<sequence>MTNQAQKFEDFQLEKLSNKEQKTIQGGDESNVLSDTIRGNGKGSN</sequence>